<name>A0ABS8UVN1_DATST</name>
<feature type="non-terminal residue" evidence="1">
    <location>
        <position position="52"/>
    </location>
</feature>
<feature type="non-terminal residue" evidence="1">
    <location>
        <position position="1"/>
    </location>
</feature>
<evidence type="ECO:0000313" key="2">
    <source>
        <dbReference type="Proteomes" id="UP000823775"/>
    </source>
</evidence>
<protein>
    <submittedName>
        <fullName evidence="1">Uncharacterized protein</fullName>
    </submittedName>
</protein>
<accession>A0ABS8UVN1</accession>
<sequence length="52" mass="5746">STNEDLEIFLDPDMHGVHLYLWTTYINAEGLDGALLKPEEASASCTLAPVKR</sequence>
<evidence type="ECO:0000313" key="1">
    <source>
        <dbReference type="EMBL" id="MCD9638654.1"/>
    </source>
</evidence>
<comment type="caution">
    <text evidence="1">The sequence shown here is derived from an EMBL/GenBank/DDBJ whole genome shotgun (WGS) entry which is preliminary data.</text>
</comment>
<organism evidence="1 2">
    <name type="scientific">Datura stramonium</name>
    <name type="common">Jimsonweed</name>
    <name type="synonym">Common thornapple</name>
    <dbReference type="NCBI Taxonomy" id="4076"/>
    <lineage>
        <taxon>Eukaryota</taxon>
        <taxon>Viridiplantae</taxon>
        <taxon>Streptophyta</taxon>
        <taxon>Embryophyta</taxon>
        <taxon>Tracheophyta</taxon>
        <taxon>Spermatophyta</taxon>
        <taxon>Magnoliopsida</taxon>
        <taxon>eudicotyledons</taxon>
        <taxon>Gunneridae</taxon>
        <taxon>Pentapetalae</taxon>
        <taxon>asterids</taxon>
        <taxon>lamiids</taxon>
        <taxon>Solanales</taxon>
        <taxon>Solanaceae</taxon>
        <taxon>Solanoideae</taxon>
        <taxon>Datureae</taxon>
        <taxon>Datura</taxon>
    </lineage>
</organism>
<keyword evidence="2" id="KW-1185">Reference proteome</keyword>
<dbReference type="EMBL" id="JACEIK010002750">
    <property type="protein sequence ID" value="MCD9638654.1"/>
    <property type="molecule type" value="Genomic_DNA"/>
</dbReference>
<proteinExistence type="predicted"/>
<dbReference type="Proteomes" id="UP000823775">
    <property type="component" value="Unassembled WGS sequence"/>
</dbReference>
<reference evidence="1 2" key="1">
    <citation type="journal article" date="2021" name="BMC Genomics">
        <title>Datura genome reveals duplications of psychoactive alkaloid biosynthetic genes and high mutation rate following tissue culture.</title>
        <authorList>
            <person name="Rajewski A."/>
            <person name="Carter-House D."/>
            <person name="Stajich J."/>
            <person name="Litt A."/>
        </authorList>
    </citation>
    <scope>NUCLEOTIDE SEQUENCE [LARGE SCALE GENOMIC DNA]</scope>
    <source>
        <strain evidence="1">AR-01</strain>
    </source>
</reference>
<gene>
    <name evidence="1" type="ORF">HAX54_022776</name>
</gene>